<dbReference type="Pfam" id="PF06280">
    <property type="entry name" value="fn3_5"/>
    <property type="match status" value="1"/>
</dbReference>
<keyword evidence="2" id="KW-0732">Signal</keyword>
<feature type="region of interest" description="Disordered" evidence="3">
    <location>
        <begin position="967"/>
        <end position="1010"/>
    </location>
</feature>
<dbReference type="InterPro" id="IPR010435">
    <property type="entry name" value="C5a/SBT2-like_Fn3"/>
</dbReference>
<dbReference type="GO" id="GO:0004252">
    <property type="term" value="F:serine-type endopeptidase activity"/>
    <property type="evidence" value="ECO:0007669"/>
    <property type="project" value="InterPro"/>
</dbReference>
<dbReference type="Gene3D" id="2.60.40.1710">
    <property type="entry name" value="Subtilisin-like superfamily"/>
    <property type="match status" value="1"/>
</dbReference>
<organism evidence="5 6">
    <name type="scientific">Arachnia propionica</name>
    <dbReference type="NCBI Taxonomy" id="1750"/>
    <lineage>
        <taxon>Bacteria</taxon>
        <taxon>Bacillati</taxon>
        <taxon>Actinomycetota</taxon>
        <taxon>Actinomycetes</taxon>
        <taxon>Propionibacteriales</taxon>
        <taxon>Propionibacteriaceae</taxon>
        <taxon>Arachnia</taxon>
    </lineage>
</organism>
<gene>
    <name evidence="5" type="ORF">EII35_14915</name>
</gene>
<comment type="caution">
    <text evidence="5">The sequence shown here is derived from an EMBL/GenBank/DDBJ whole genome shotgun (WGS) entry which is preliminary data.</text>
</comment>
<dbReference type="GO" id="GO:0016020">
    <property type="term" value="C:membrane"/>
    <property type="evidence" value="ECO:0007669"/>
    <property type="project" value="InterPro"/>
</dbReference>
<dbReference type="AlphaFoldDB" id="A0A3P1WQJ4"/>
<evidence type="ECO:0000313" key="6">
    <source>
        <dbReference type="Proteomes" id="UP000280935"/>
    </source>
</evidence>
<evidence type="ECO:0000256" key="2">
    <source>
        <dbReference type="ARBA" id="ARBA00022729"/>
    </source>
</evidence>
<dbReference type="GO" id="GO:0005975">
    <property type="term" value="P:carbohydrate metabolic process"/>
    <property type="evidence" value="ECO:0007669"/>
    <property type="project" value="UniProtKB-ARBA"/>
</dbReference>
<sequence>RQIDGPRTFTITLTNRGDRDHTFTTGSTCVIAEKQVAKEANTTSCTTAETLTAATTQVTVPAGGTTTIDYTLTPEASTRHWTQGWATLDSTDDTQPDLVVPYLGFVGDWNAEPIIDHPVTSEVAPLLYQILGPEQQNLTGLIGPLGEMGIRTNWMSPNGDGFIDKLLPAYMLLRSAGDVEFEVLKDGEVVRSLGKQRDQLRLSLTEVPHAVFSAADVSPDHGWDGTLYNPATGELEKVPDAPVGAYTFRIKARLSEDFDWQITDMPVGIDTVAPQVSYTVETGADGSRTYTILATDADSDIPGELGISVNDPASKADLRAVETGPNTYEIAVPAEVAESDSYLQVKVMDNAGNVEEFRDFYQTKPVRVLDSHLLDRWMGNHSLPFRVPEVTDGKATLNLLLAPEVTKATFNGTPVEIKDGKAQIQAPVNGGRNDYEFIAYSANGQELGRTTHWLGYDTTPPTLELTSIPLDAQGRLILDPDGTVTISGRVTDDLSTADDLALIHDTQEFPLDAEGRFTHTFDPGGVGLFLSVNDHAQQLREKAYTTNEARHSWFVSGADIPSEPEIEFDDYEHLGTYMFGDAYYFVTPAFQNLEIINQDAGPGEVAARLTLKGKFTEKPNSFQVAGKEVPLDDDLRLSIPIDLVNGLTQVGYVVVGADGTRYEGSWRFFYDRALPGLDLKMDPKLHADGAIYLPKTPADVTLSGEVWDNEFGYKLSVNGNVLEEFTNHWDPGANPRLPFRTSVANIQSNQIMRLGLMDQASNGFEQRIPLVIDTQAPTLAIDGPTTGAAGLDTEFTVTVTDDNWESLQVLLDGRQIAAEVVAPVPHPQAGYVEIRQGEEVPPSTAPGEKPASSKQVIVRLKDVPDLAKGRHTLIAVATDKAGHAATAASTFVLDEAPTITGPDSLTIEAGKDPRQVIRETYQATDPEDGALELHFDHTRLTSGTIELELSATDSAGNTTRRTISVTLAKTPPQIPGQPGQPGQPGKPGVPQKPSKPTPPITRPGLPRTGG</sequence>
<evidence type="ECO:0000313" key="5">
    <source>
        <dbReference type="EMBL" id="RRD47590.1"/>
    </source>
</evidence>
<comment type="similarity">
    <text evidence="1">Belongs to the peptidase S8 family.</text>
</comment>
<feature type="non-terminal residue" evidence="5">
    <location>
        <position position="1"/>
    </location>
</feature>
<evidence type="ECO:0000259" key="4">
    <source>
        <dbReference type="Pfam" id="PF06280"/>
    </source>
</evidence>
<accession>A0A3P1WQJ4</accession>
<dbReference type="Gene3D" id="2.60.40.10">
    <property type="entry name" value="Immunoglobulins"/>
    <property type="match status" value="2"/>
</dbReference>
<dbReference type="InterPro" id="IPR013783">
    <property type="entry name" value="Ig-like_fold"/>
</dbReference>
<dbReference type="Proteomes" id="UP000280935">
    <property type="component" value="Unassembled WGS sequence"/>
</dbReference>
<protein>
    <recommendedName>
        <fullName evidence="4">C5a peptidase/Subtilisin-like protease SBT2-like Fn3-like domain-containing protein</fullName>
    </recommendedName>
</protein>
<proteinExistence type="inferred from homology"/>
<evidence type="ECO:0000256" key="3">
    <source>
        <dbReference type="SAM" id="MobiDB-lite"/>
    </source>
</evidence>
<dbReference type="EMBL" id="RQYT01000066">
    <property type="protein sequence ID" value="RRD47590.1"/>
    <property type="molecule type" value="Genomic_DNA"/>
</dbReference>
<evidence type="ECO:0000256" key="1">
    <source>
        <dbReference type="ARBA" id="ARBA00011073"/>
    </source>
</evidence>
<feature type="domain" description="C5a peptidase/Subtilisin-like protease SBT2-like Fn3-like" evidence="4">
    <location>
        <begin position="3"/>
        <end position="103"/>
    </location>
</feature>
<reference evidence="5 6" key="1">
    <citation type="submission" date="2018-11" db="EMBL/GenBank/DDBJ databases">
        <title>Genomes From Bacteria Associated with the Canine Oral Cavity: a Test Case for Automated Genome-Based Taxonomic Assignment.</title>
        <authorList>
            <person name="Coil D.A."/>
            <person name="Jospin G."/>
            <person name="Darling A.E."/>
            <person name="Wallis C."/>
            <person name="Davis I.J."/>
            <person name="Harris S."/>
            <person name="Eisen J.A."/>
            <person name="Holcombe L.J."/>
            <person name="O'Flynn C."/>
        </authorList>
    </citation>
    <scope>NUCLEOTIDE SEQUENCE [LARGE SCALE GENOMIC DNA]</scope>
    <source>
        <strain evidence="5 6">OH2822_COT-296</strain>
    </source>
</reference>
<name>A0A3P1WQJ4_9ACTN</name>
<dbReference type="RefSeq" id="WP_185744384.1">
    <property type="nucleotide sequence ID" value="NZ_RQYT01000066.1"/>
</dbReference>